<dbReference type="Proteomes" id="UP000274131">
    <property type="component" value="Unassembled WGS sequence"/>
</dbReference>
<gene>
    <name evidence="2" type="ORF">EVEC_LOCUS7917</name>
</gene>
<name>A0A0N4VCX2_ENTVE</name>
<evidence type="ECO:0000256" key="1">
    <source>
        <dbReference type="SAM" id="MobiDB-lite"/>
    </source>
</evidence>
<reference evidence="2 3" key="2">
    <citation type="submission" date="2018-10" db="EMBL/GenBank/DDBJ databases">
        <authorList>
            <consortium name="Pathogen Informatics"/>
        </authorList>
    </citation>
    <scope>NUCLEOTIDE SEQUENCE [LARGE SCALE GENOMIC DNA]</scope>
</reference>
<evidence type="ECO:0000313" key="3">
    <source>
        <dbReference type="Proteomes" id="UP000274131"/>
    </source>
</evidence>
<dbReference type="PANTHER" id="PTHR37973">
    <property type="entry name" value="CHONDROITIN PROTEOGLYCAN 3"/>
    <property type="match status" value="1"/>
</dbReference>
<feature type="compositionally biased region" description="Polar residues" evidence="1">
    <location>
        <begin position="53"/>
        <end position="63"/>
    </location>
</feature>
<evidence type="ECO:0000313" key="2">
    <source>
        <dbReference type="EMBL" id="VDD93166.1"/>
    </source>
</evidence>
<proteinExistence type="predicted"/>
<dbReference type="InterPro" id="IPR039260">
    <property type="entry name" value="Cpg-3"/>
</dbReference>
<reference evidence="4" key="1">
    <citation type="submission" date="2017-02" db="UniProtKB">
        <authorList>
            <consortium name="WormBaseParasite"/>
        </authorList>
    </citation>
    <scope>IDENTIFICATION</scope>
</reference>
<feature type="compositionally biased region" description="Polar residues" evidence="1">
    <location>
        <begin position="72"/>
        <end position="81"/>
    </location>
</feature>
<feature type="compositionally biased region" description="Basic and acidic residues" evidence="1">
    <location>
        <begin position="82"/>
        <end position="92"/>
    </location>
</feature>
<feature type="compositionally biased region" description="Basic and acidic residues" evidence="1">
    <location>
        <begin position="1"/>
        <end position="13"/>
    </location>
</feature>
<evidence type="ECO:0000313" key="4">
    <source>
        <dbReference type="WBParaSite" id="EVEC_0000843301-mRNA-1"/>
    </source>
</evidence>
<protein>
    <submittedName>
        <fullName evidence="4">Disintegrin domain-containing protein</fullName>
    </submittedName>
</protein>
<sequence length="214" mass="22663">MRQEELEQAEQAKKRARQKGTAQKTAGRKFQRQGSVEAAGNGQEQVMPEGNEGAQTTESQGTGREQLGKQATEAQGGQETTENVKEESGSEAEDDKKCAALSPCLKDSDCGDGVCNGGKTCECLGCPALWGCKDDKDCGGFMGACDPEKGTCDCEQGWVSLIYVSHDVDLFISAAKSAGFESYFASLSTLCSQKCESSDDCFGLRCLPGLCACT</sequence>
<dbReference type="WBParaSite" id="EVEC_0000843301-mRNA-1">
    <property type="protein sequence ID" value="EVEC_0000843301-mRNA-1"/>
    <property type="gene ID" value="EVEC_0000843301"/>
</dbReference>
<keyword evidence="3" id="KW-1185">Reference proteome</keyword>
<feature type="region of interest" description="Disordered" evidence="1">
    <location>
        <begin position="1"/>
        <end position="92"/>
    </location>
</feature>
<accession>A0A0N4VCX2</accession>
<dbReference type="PANTHER" id="PTHR37973:SF1">
    <property type="entry name" value="DICKKOPF_N DOMAIN-CONTAINING PROTEIN"/>
    <property type="match status" value="1"/>
</dbReference>
<dbReference type="OrthoDB" id="5822889at2759"/>
<dbReference type="STRING" id="51028.A0A0N4VCX2"/>
<organism evidence="4">
    <name type="scientific">Enterobius vermicularis</name>
    <name type="common">Human pinworm</name>
    <dbReference type="NCBI Taxonomy" id="51028"/>
    <lineage>
        <taxon>Eukaryota</taxon>
        <taxon>Metazoa</taxon>
        <taxon>Ecdysozoa</taxon>
        <taxon>Nematoda</taxon>
        <taxon>Chromadorea</taxon>
        <taxon>Rhabditida</taxon>
        <taxon>Spirurina</taxon>
        <taxon>Oxyuridomorpha</taxon>
        <taxon>Oxyuroidea</taxon>
        <taxon>Oxyuridae</taxon>
        <taxon>Enterobius</taxon>
    </lineage>
</organism>
<dbReference type="EMBL" id="UXUI01009160">
    <property type="protein sequence ID" value="VDD93166.1"/>
    <property type="molecule type" value="Genomic_DNA"/>
</dbReference>
<dbReference type="AlphaFoldDB" id="A0A0N4VCX2"/>